<dbReference type="EMBL" id="RQGN01000036">
    <property type="protein sequence ID" value="TGM06007.1"/>
    <property type="molecule type" value="Genomic_DNA"/>
</dbReference>
<dbReference type="InterPro" id="IPR036390">
    <property type="entry name" value="WH_DNA-bd_sf"/>
</dbReference>
<comment type="caution">
    <text evidence="1">The sequence shown here is derived from an EMBL/GenBank/DDBJ whole genome shotgun (WGS) entry which is preliminary data.</text>
</comment>
<evidence type="ECO:0000313" key="1">
    <source>
        <dbReference type="EMBL" id="TGM06007.1"/>
    </source>
</evidence>
<proteinExistence type="predicted"/>
<protein>
    <submittedName>
        <fullName evidence="1">Uncharacterized protein</fullName>
    </submittedName>
</protein>
<dbReference type="AlphaFoldDB" id="A0A5F2BKX3"/>
<accession>A0A5F2BKX3</accession>
<gene>
    <name evidence="1" type="ORF">EHQ76_07005</name>
</gene>
<organism evidence="1 2">
    <name type="scientific">Leptospira barantonii</name>
    <dbReference type="NCBI Taxonomy" id="2023184"/>
    <lineage>
        <taxon>Bacteria</taxon>
        <taxon>Pseudomonadati</taxon>
        <taxon>Spirochaetota</taxon>
        <taxon>Spirochaetia</taxon>
        <taxon>Leptospirales</taxon>
        <taxon>Leptospiraceae</taxon>
        <taxon>Leptospira</taxon>
    </lineage>
</organism>
<dbReference type="SUPFAM" id="SSF46785">
    <property type="entry name" value="Winged helix' DNA-binding domain"/>
    <property type="match status" value="1"/>
</dbReference>
<dbReference type="OrthoDB" id="9897913at2"/>
<evidence type="ECO:0000313" key="2">
    <source>
        <dbReference type="Proteomes" id="UP000298429"/>
    </source>
</evidence>
<reference evidence="1 2" key="1">
    <citation type="journal article" date="2019" name="PLoS Negl. Trop. Dis.">
        <title>Revisiting the worldwide diversity of Leptospira species in the environment.</title>
        <authorList>
            <person name="Vincent A.T."/>
            <person name="Schiettekatte O."/>
            <person name="Bourhy P."/>
            <person name="Veyrier F.J."/>
            <person name="Picardeau M."/>
        </authorList>
    </citation>
    <scope>NUCLEOTIDE SEQUENCE [LARGE SCALE GENOMIC DNA]</scope>
    <source>
        <strain evidence="1 2">201702444</strain>
    </source>
</reference>
<dbReference type="Proteomes" id="UP000298429">
    <property type="component" value="Unassembled WGS sequence"/>
</dbReference>
<dbReference type="RefSeq" id="WP_135670346.1">
    <property type="nucleotide sequence ID" value="NZ_RQGN01000036.1"/>
</dbReference>
<name>A0A5F2BKX3_9LEPT</name>
<sequence length="113" mass="13442">MRDKEINRFHINRVEEVLSEKDTFVDDPSLNLDLKGCMAIGIRIQYRKEVTLSDLWNATSDKLESILNDLKKLQELGYVERIDYEEEYDYELSSRWKFYETSLRKENSNLAAV</sequence>